<dbReference type="AlphaFoldDB" id="A0A8W7Q114"/>
<feature type="region of interest" description="Disordered" evidence="1">
    <location>
        <begin position="79"/>
        <end position="109"/>
    </location>
</feature>
<sequence>MVHQLLRMRSRSVESEMPPCTTSTRLFTIVPNGSHRYTSSMSFSSLSALCLYFWCTSRMKPYRAFITVSSWLPRLRNTPPGNTRNVQSSSSSTSSPFLPRSTKSPLNTYGFSGDGSPFWKSGTDEKGWYELTISPQIVTCLEMAVDAWFKFGNRFSFDVASRSIPATYFACRRFFFFRNRSMITSSSFLSSGNLISGPW</sequence>
<accession>A0A8W7Q114</accession>
<proteinExistence type="predicted"/>
<dbReference type="EnsemblMetazoa" id="ACOM041573-RA">
    <property type="protein sequence ID" value="ACOM041573-PA.1"/>
    <property type="gene ID" value="ACOM041573"/>
</dbReference>
<evidence type="ECO:0000313" key="2">
    <source>
        <dbReference type="EnsemblMetazoa" id="ACOM041573-PA.1"/>
    </source>
</evidence>
<organism evidence="2">
    <name type="scientific">Anopheles coluzzii</name>
    <name type="common">African malaria mosquito</name>
    <dbReference type="NCBI Taxonomy" id="1518534"/>
    <lineage>
        <taxon>Eukaryota</taxon>
        <taxon>Metazoa</taxon>
        <taxon>Ecdysozoa</taxon>
        <taxon>Arthropoda</taxon>
        <taxon>Hexapoda</taxon>
        <taxon>Insecta</taxon>
        <taxon>Pterygota</taxon>
        <taxon>Neoptera</taxon>
        <taxon>Endopterygota</taxon>
        <taxon>Diptera</taxon>
        <taxon>Nematocera</taxon>
        <taxon>Culicoidea</taxon>
        <taxon>Culicidae</taxon>
        <taxon>Anophelinae</taxon>
        <taxon>Anopheles</taxon>
    </lineage>
</organism>
<protein>
    <submittedName>
        <fullName evidence="2">Uncharacterized protein</fullName>
    </submittedName>
</protein>
<name>A0A8W7Q114_ANOCL</name>
<reference evidence="2" key="1">
    <citation type="submission" date="2022-08" db="UniProtKB">
        <authorList>
            <consortium name="EnsemblMetazoa"/>
        </authorList>
    </citation>
    <scope>IDENTIFICATION</scope>
</reference>
<evidence type="ECO:0000256" key="1">
    <source>
        <dbReference type="SAM" id="MobiDB-lite"/>
    </source>
</evidence>
<dbReference type="Proteomes" id="UP000075882">
    <property type="component" value="Unassembled WGS sequence"/>
</dbReference>